<dbReference type="InterPro" id="IPR016032">
    <property type="entry name" value="Sig_transdc_resp-reg_C-effctor"/>
</dbReference>
<evidence type="ECO:0000313" key="5">
    <source>
        <dbReference type="EMBL" id="MWB97837.1"/>
    </source>
</evidence>
<dbReference type="GO" id="GO:0005737">
    <property type="term" value="C:cytoplasm"/>
    <property type="evidence" value="ECO:0007669"/>
    <property type="project" value="TreeGrafter"/>
</dbReference>
<evidence type="ECO:0000259" key="4">
    <source>
        <dbReference type="PROSITE" id="PS50043"/>
    </source>
</evidence>
<dbReference type="PROSITE" id="PS50043">
    <property type="entry name" value="HTH_LUXR_2"/>
    <property type="match status" value="1"/>
</dbReference>
<dbReference type="Proteomes" id="UP000438182">
    <property type="component" value="Unassembled WGS sequence"/>
</dbReference>
<dbReference type="SUPFAM" id="SSF52540">
    <property type="entry name" value="P-loop containing nucleoside triphosphate hydrolases"/>
    <property type="match status" value="1"/>
</dbReference>
<protein>
    <submittedName>
        <fullName evidence="5">AAA family ATPase</fullName>
    </submittedName>
</protein>
<dbReference type="Gene3D" id="1.10.10.10">
    <property type="entry name" value="Winged helix-like DNA-binding domain superfamily/Winged helix DNA-binding domain"/>
    <property type="match status" value="1"/>
</dbReference>
<feature type="region of interest" description="Disordered" evidence="3">
    <location>
        <begin position="1"/>
        <end position="55"/>
    </location>
</feature>
<dbReference type="EMBL" id="WSTA01000013">
    <property type="protein sequence ID" value="MWB97837.1"/>
    <property type="molecule type" value="Genomic_DNA"/>
</dbReference>
<dbReference type="InterPro" id="IPR041664">
    <property type="entry name" value="AAA_16"/>
</dbReference>
<name>A0A6I4P3D6_9MICO</name>
<dbReference type="CDD" id="cd06170">
    <property type="entry name" value="LuxR_C_like"/>
    <property type="match status" value="1"/>
</dbReference>
<comment type="caution">
    <text evidence="5">The sequence shown here is derived from an EMBL/GenBank/DDBJ whole genome shotgun (WGS) entry which is preliminary data.</text>
</comment>
<dbReference type="InterPro" id="IPR000792">
    <property type="entry name" value="Tscrpt_reg_LuxR_C"/>
</dbReference>
<evidence type="ECO:0000256" key="1">
    <source>
        <dbReference type="ARBA" id="ARBA00022741"/>
    </source>
</evidence>
<keyword evidence="1" id="KW-0547">Nucleotide-binding</keyword>
<gene>
    <name evidence="5" type="ORF">GB864_04625</name>
</gene>
<accession>A0A6I4P3D6</accession>
<dbReference type="Pfam" id="PF00196">
    <property type="entry name" value="GerE"/>
    <property type="match status" value="1"/>
</dbReference>
<evidence type="ECO:0000256" key="3">
    <source>
        <dbReference type="SAM" id="MobiDB-lite"/>
    </source>
</evidence>
<dbReference type="SMART" id="SM00421">
    <property type="entry name" value="HTH_LUXR"/>
    <property type="match status" value="1"/>
</dbReference>
<dbReference type="GO" id="GO:0003677">
    <property type="term" value="F:DNA binding"/>
    <property type="evidence" value="ECO:0007669"/>
    <property type="project" value="InterPro"/>
</dbReference>
<dbReference type="PANTHER" id="PTHR16305">
    <property type="entry name" value="TESTICULAR SOLUBLE ADENYLYL CYCLASE"/>
    <property type="match status" value="1"/>
</dbReference>
<proteinExistence type="predicted"/>
<dbReference type="AlphaFoldDB" id="A0A6I4P3D6"/>
<evidence type="ECO:0000256" key="2">
    <source>
        <dbReference type="ARBA" id="ARBA00022840"/>
    </source>
</evidence>
<dbReference type="PANTHER" id="PTHR16305:SF35">
    <property type="entry name" value="TRANSCRIPTIONAL ACTIVATOR DOMAIN"/>
    <property type="match status" value="1"/>
</dbReference>
<dbReference type="GO" id="GO:0006355">
    <property type="term" value="P:regulation of DNA-templated transcription"/>
    <property type="evidence" value="ECO:0007669"/>
    <property type="project" value="InterPro"/>
</dbReference>
<dbReference type="Pfam" id="PF13191">
    <property type="entry name" value="AAA_16"/>
    <property type="match status" value="1"/>
</dbReference>
<keyword evidence="2" id="KW-0067">ATP-binding</keyword>
<feature type="compositionally biased region" description="Basic and acidic residues" evidence="3">
    <location>
        <begin position="44"/>
        <end position="55"/>
    </location>
</feature>
<dbReference type="GO" id="GO:0005524">
    <property type="term" value="F:ATP binding"/>
    <property type="evidence" value="ECO:0007669"/>
    <property type="project" value="UniProtKB-KW"/>
</dbReference>
<dbReference type="PRINTS" id="PR00038">
    <property type="entry name" value="HTHLUXR"/>
</dbReference>
<dbReference type="InterPro" id="IPR036388">
    <property type="entry name" value="WH-like_DNA-bd_sf"/>
</dbReference>
<dbReference type="GO" id="GO:0004016">
    <property type="term" value="F:adenylate cyclase activity"/>
    <property type="evidence" value="ECO:0007669"/>
    <property type="project" value="TreeGrafter"/>
</dbReference>
<dbReference type="InterPro" id="IPR027417">
    <property type="entry name" value="P-loop_NTPase"/>
</dbReference>
<sequence length="980" mass="104533">MHPTPESPWTQRATEPPVSLSGASTPTVRALPPRPSNSTSSTPGERRPGLIGRRRERDRLDRVVASVRGGESRALVVRAAAGLGKTMLLDQLAERASGCRVLRVVGVESEMELALAGLQQLCGPIIDGIDALPEPQSLALGVALGLRAGPAADRFVLGLAVLGLLSNAAEAQPLICLIDDAQWLDQASSQVLAFVARRLHAESVAVVFAMREPVDERFAAIEELVVRPLDDVDARTLLDASARGPLDRAVRERIVAEARGNPLALVELHRGAGEFEPSASGRAGIGTQLEEAFLGRIRRLPAATRRILLLAALEPVGDPGLVLEAASSFDLDAAALAPAIEDDLIEFAGLLRFRHPLVRSTVVAAESASDRRAAHRALADATDPESDPDRRAWHLAESTLGYDEEVAAELVRSADRARVRGGMLAAASFHARGAELTPDRRMRSRRTLMAAEDTLRSGAVQDALRLIEGVEPELLDDHQRARADLVRGHSRFYVSPGRDGARVLLEAARRLEPFDGDAAVATYANAVIAAVLAGSLAGEVGIRETAAAIIAASPARPMSVGSAAAFDALHGIATVVLHGYGAAAPSLRAALATLRSLVDVAPTAPERTSDVRGYGADLSEDVWEMRWQPLICLLARILLDDDAYVDASRRFVDSSRRNGALSTLAMAMSEHYPALLMSGRIAEAEELYDAVREIMAASDVPEGPDRAGWFAAYRGDDAAKQESAAAVAHRVAERGEAQWRLSDRMQDGILHNSQARYAEALAATASADGHPFDLGLAGWVLPEQVEAAARSGEPDSGRAALRRLQEIAEATGTDWAVGLAARSAALLADDADAEALYLAAIDALARTRIGTAQARAHLLYGEWLRRQNRRVEARESLRLAHERFVADGAHAFAERAARELSATGEIVHRSAVGPVDELTAQERQIARLAAGGATNPEIGAQLFLSPRTVEWHLRKVFGKLAVTSRRQLAAALRDPAAATG</sequence>
<evidence type="ECO:0000313" key="6">
    <source>
        <dbReference type="Proteomes" id="UP000438182"/>
    </source>
</evidence>
<organism evidence="5 6">
    <name type="scientific">Agromyces seonyuensis</name>
    <dbReference type="NCBI Taxonomy" id="2662446"/>
    <lineage>
        <taxon>Bacteria</taxon>
        <taxon>Bacillati</taxon>
        <taxon>Actinomycetota</taxon>
        <taxon>Actinomycetes</taxon>
        <taxon>Micrococcales</taxon>
        <taxon>Microbacteriaceae</taxon>
        <taxon>Agromyces</taxon>
    </lineage>
</organism>
<dbReference type="SUPFAM" id="SSF46894">
    <property type="entry name" value="C-terminal effector domain of the bipartite response regulators"/>
    <property type="match status" value="1"/>
</dbReference>
<feature type="domain" description="HTH luxR-type" evidence="4">
    <location>
        <begin position="911"/>
        <end position="976"/>
    </location>
</feature>
<reference evidence="5 6" key="1">
    <citation type="submission" date="2019-12" db="EMBL/GenBank/DDBJ databases">
        <authorList>
            <person name="Kim Y.S."/>
        </authorList>
    </citation>
    <scope>NUCLEOTIDE SEQUENCE [LARGE SCALE GENOMIC DNA]</scope>
    <source>
        <strain evidence="5 6">MMS17-SY077</strain>
    </source>
</reference>
<keyword evidence="6" id="KW-1185">Reference proteome</keyword>